<evidence type="ECO:0000313" key="2">
    <source>
        <dbReference type="Proteomes" id="UP001596053"/>
    </source>
</evidence>
<dbReference type="RefSeq" id="WP_377801247.1">
    <property type="nucleotide sequence ID" value="NZ_JBHSLW010000056.1"/>
</dbReference>
<protein>
    <submittedName>
        <fullName evidence="1">Uncharacterized protein</fullName>
    </submittedName>
</protein>
<proteinExistence type="predicted"/>
<evidence type="ECO:0000313" key="1">
    <source>
        <dbReference type="EMBL" id="MFC5423053.1"/>
    </source>
</evidence>
<reference evidence="2" key="1">
    <citation type="journal article" date="2019" name="Int. J. Syst. Evol. Microbiol.">
        <title>The Global Catalogue of Microorganisms (GCM) 10K type strain sequencing project: providing services to taxonomists for standard genome sequencing and annotation.</title>
        <authorList>
            <consortium name="The Broad Institute Genomics Platform"/>
            <consortium name="The Broad Institute Genome Sequencing Center for Infectious Disease"/>
            <person name="Wu L."/>
            <person name="Ma J."/>
        </authorList>
    </citation>
    <scope>NUCLEOTIDE SEQUENCE [LARGE SCALE GENOMIC DNA]</scope>
    <source>
        <strain evidence="2">NCAIM B.01391</strain>
    </source>
</reference>
<sequence>MSFGNVIYPENLFFQGGLITVVNGSATVTGSVNALNGTATIFTSAALEGDTLAIGSTRHYIKDIVSDTEVLLTEPWSGPSATNSAYTGARQPWHLNDRALAYKFAKFLEGDASASATAVQARDEALAARGDSITARDLAQAWASRPVGQDVTTAGTRSAFHWASTASGHATAAAASAVSAAGAVSTGITDINAIKAAAVSETNAIKADAVSQTSAQRQLAADWAEKAVDTDVTTAGTRSAKHHATKAGESAGAAAADKATVAADKAIVVAAKDTAVDKASLAQEWAEKPYGIAITGTVDGRSAKHYAVNSANSAAAAAAIVFAGTNLIDYGMITDIPTDFADYGTIP</sequence>
<dbReference type="Proteomes" id="UP001596053">
    <property type="component" value="Unassembled WGS sequence"/>
</dbReference>
<name>A0ABW0J0H7_9HYPH</name>
<accession>A0ABW0J0H7</accession>
<keyword evidence="2" id="KW-1185">Reference proteome</keyword>
<dbReference type="EMBL" id="JBHSLW010000056">
    <property type="protein sequence ID" value="MFC5423053.1"/>
    <property type="molecule type" value="Genomic_DNA"/>
</dbReference>
<comment type="caution">
    <text evidence="1">The sequence shown here is derived from an EMBL/GenBank/DDBJ whole genome shotgun (WGS) entry which is preliminary data.</text>
</comment>
<organism evidence="1 2">
    <name type="scientific">Bosea eneae</name>
    <dbReference type="NCBI Taxonomy" id="151454"/>
    <lineage>
        <taxon>Bacteria</taxon>
        <taxon>Pseudomonadati</taxon>
        <taxon>Pseudomonadota</taxon>
        <taxon>Alphaproteobacteria</taxon>
        <taxon>Hyphomicrobiales</taxon>
        <taxon>Boseaceae</taxon>
        <taxon>Bosea</taxon>
    </lineage>
</organism>
<gene>
    <name evidence="1" type="ORF">ACFPOB_26235</name>
</gene>